<evidence type="ECO:0000256" key="5">
    <source>
        <dbReference type="ARBA" id="ARBA00023315"/>
    </source>
</evidence>
<organism evidence="12 13">
    <name type="scientific">Ktedonosporobacter rubrisoli</name>
    <dbReference type="NCBI Taxonomy" id="2509675"/>
    <lineage>
        <taxon>Bacteria</taxon>
        <taxon>Bacillati</taxon>
        <taxon>Chloroflexota</taxon>
        <taxon>Ktedonobacteria</taxon>
        <taxon>Ktedonobacterales</taxon>
        <taxon>Ktedonosporobacteraceae</taxon>
        <taxon>Ktedonosporobacter</taxon>
    </lineage>
</organism>
<dbReference type="CDD" id="cd06849">
    <property type="entry name" value="lipoyl_domain"/>
    <property type="match status" value="1"/>
</dbReference>
<dbReference type="SUPFAM" id="SSF52777">
    <property type="entry name" value="CoA-dependent acyltransferases"/>
    <property type="match status" value="1"/>
</dbReference>
<name>A0A4P6K0T2_KTERU</name>
<dbReference type="Pfam" id="PF00198">
    <property type="entry name" value="2-oxoacid_dh"/>
    <property type="match status" value="1"/>
</dbReference>
<keyword evidence="3 8" id="KW-0808">Transferase</keyword>
<dbReference type="Pfam" id="PF02817">
    <property type="entry name" value="E3_binding"/>
    <property type="match status" value="1"/>
</dbReference>
<dbReference type="GO" id="GO:0004742">
    <property type="term" value="F:dihydrolipoyllysine-residue acetyltransferase activity"/>
    <property type="evidence" value="ECO:0007669"/>
    <property type="project" value="UniProtKB-UniRule"/>
</dbReference>
<dbReference type="Gene3D" id="3.30.559.10">
    <property type="entry name" value="Chloramphenicol acetyltransferase-like domain"/>
    <property type="match status" value="1"/>
</dbReference>
<dbReference type="PROSITE" id="PS00189">
    <property type="entry name" value="LIPOYL"/>
    <property type="match status" value="1"/>
</dbReference>
<dbReference type="FunFam" id="3.30.559.10:FF:000007">
    <property type="entry name" value="Dihydrolipoamide acetyltransferase component of pyruvate dehydrogenase complex"/>
    <property type="match status" value="1"/>
</dbReference>
<feature type="domain" description="Peripheral subunit-binding (PSBD)" evidence="11">
    <location>
        <begin position="144"/>
        <end position="181"/>
    </location>
</feature>
<dbReference type="EC" id="2.3.1.12" evidence="8"/>
<evidence type="ECO:0000256" key="1">
    <source>
        <dbReference type="ARBA" id="ARBA00007317"/>
    </source>
</evidence>
<dbReference type="InterPro" id="IPR006257">
    <property type="entry name" value="LAT1"/>
</dbReference>
<dbReference type="InterPro" id="IPR001078">
    <property type="entry name" value="2-oxoacid_DH_actylTfrase"/>
</dbReference>
<dbReference type="InterPro" id="IPR023213">
    <property type="entry name" value="CAT-like_dom_sf"/>
</dbReference>
<dbReference type="GO" id="GO:0006086">
    <property type="term" value="P:pyruvate decarboxylation to acetyl-CoA"/>
    <property type="evidence" value="ECO:0007669"/>
    <property type="project" value="InterPro"/>
</dbReference>
<evidence type="ECO:0000256" key="8">
    <source>
        <dbReference type="RuleBase" id="RU361137"/>
    </source>
</evidence>
<dbReference type="NCBIfam" id="TIGR01349">
    <property type="entry name" value="PDHac_trf_mito"/>
    <property type="match status" value="1"/>
</dbReference>
<dbReference type="PANTHER" id="PTHR23151:SF90">
    <property type="entry name" value="DIHYDROLIPOYLLYSINE-RESIDUE ACETYLTRANSFERASE COMPONENT OF PYRUVATE DEHYDROGENASE COMPLEX, MITOCHONDRIAL-RELATED"/>
    <property type="match status" value="1"/>
</dbReference>
<keyword evidence="12" id="KW-0670">Pyruvate</keyword>
<proteinExistence type="inferred from homology"/>
<dbReference type="InterPro" id="IPR036625">
    <property type="entry name" value="E3-bd_dom_sf"/>
</dbReference>
<evidence type="ECO:0000256" key="7">
    <source>
        <dbReference type="ARBA" id="ARBA00048370"/>
    </source>
</evidence>
<dbReference type="GO" id="GO:0045254">
    <property type="term" value="C:pyruvate dehydrogenase complex"/>
    <property type="evidence" value="ECO:0007669"/>
    <property type="project" value="UniProtKB-UniRule"/>
</dbReference>
<comment type="similarity">
    <text evidence="1 8">Belongs to the 2-oxoacid dehydrogenase family.</text>
</comment>
<gene>
    <name evidence="12" type="ORF">EPA93_39150</name>
</gene>
<reference evidence="12 13" key="1">
    <citation type="submission" date="2019-01" db="EMBL/GenBank/DDBJ databases">
        <title>Ktedonosporobacter rubrisoli SCAWS-G2.</title>
        <authorList>
            <person name="Huang Y."/>
            <person name="Yan B."/>
        </authorList>
    </citation>
    <scope>NUCLEOTIDE SEQUENCE [LARGE SCALE GENOMIC DNA]</scope>
    <source>
        <strain evidence="12 13">SCAWS-G2</strain>
    </source>
</reference>
<dbReference type="FunFam" id="2.40.50.100:FF:000010">
    <property type="entry name" value="Acetyltransferase component of pyruvate dehydrogenase complex"/>
    <property type="match status" value="1"/>
</dbReference>
<evidence type="ECO:0000313" key="13">
    <source>
        <dbReference type="Proteomes" id="UP000290365"/>
    </source>
</evidence>
<comment type="subunit">
    <text evidence="2">Forms a 24-polypeptide structural core with octahedral symmetry.</text>
</comment>
<dbReference type="InterPro" id="IPR003016">
    <property type="entry name" value="2-oxoA_DH_lipoyl-BS"/>
</dbReference>
<feature type="region of interest" description="Disordered" evidence="9">
    <location>
        <begin position="186"/>
        <end position="208"/>
    </location>
</feature>
<feature type="domain" description="Lipoyl-binding" evidence="10">
    <location>
        <begin position="1"/>
        <end position="76"/>
    </location>
</feature>
<evidence type="ECO:0000259" key="11">
    <source>
        <dbReference type="PROSITE" id="PS51826"/>
    </source>
</evidence>
<comment type="function">
    <text evidence="6">The pyruvate dehydrogenase complex catalyzes the overall conversion of pyruvate to acetyl-CoA and CO(2). It contains multiple copies of three enzymatic components: pyruvate dehydrogenase (E1), dihydrolipoamide acetyltransferase (E2) and lipoamide dehydrogenase (E3).</text>
</comment>
<evidence type="ECO:0000259" key="10">
    <source>
        <dbReference type="PROSITE" id="PS50968"/>
    </source>
</evidence>
<dbReference type="Pfam" id="PF00364">
    <property type="entry name" value="Biotin_lipoyl"/>
    <property type="match status" value="1"/>
</dbReference>
<dbReference type="PANTHER" id="PTHR23151">
    <property type="entry name" value="DIHYDROLIPOAMIDE ACETYL/SUCCINYL-TRANSFERASE-RELATED"/>
    <property type="match status" value="1"/>
</dbReference>
<dbReference type="InterPro" id="IPR011053">
    <property type="entry name" value="Single_hybrid_motif"/>
</dbReference>
<dbReference type="Gene3D" id="4.10.320.10">
    <property type="entry name" value="E3-binding domain"/>
    <property type="match status" value="1"/>
</dbReference>
<evidence type="ECO:0000256" key="6">
    <source>
        <dbReference type="ARBA" id="ARBA00025211"/>
    </source>
</evidence>
<dbReference type="EMBL" id="CP035758">
    <property type="protein sequence ID" value="QBD81669.1"/>
    <property type="molecule type" value="Genomic_DNA"/>
</dbReference>
<dbReference type="InterPro" id="IPR045257">
    <property type="entry name" value="E2/Pdx1"/>
</dbReference>
<comment type="cofactor">
    <cofactor evidence="8">
        <name>(R)-lipoate</name>
        <dbReference type="ChEBI" id="CHEBI:83088"/>
    </cofactor>
    <text evidence="8">Binds 1 lipoyl cofactor covalently.</text>
</comment>
<dbReference type="PROSITE" id="PS50968">
    <property type="entry name" value="BIOTINYL_LIPOYL"/>
    <property type="match status" value="1"/>
</dbReference>
<dbReference type="Proteomes" id="UP000290365">
    <property type="component" value="Chromosome"/>
</dbReference>
<evidence type="ECO:0000313" key="12">
    <source>
        <dbReference type="EMBL" id="QBD81669.1"/>
    </source>
</evidence>
<dbReference type="Gene3D" id="2.40.50.100">
    <property type="match status" value="1"/>
</dbReference>
<evidence type="ECO:0000256" key="9">
    <source>
        <dbReference type="SAM" id="MobiDB-lite"/>
    </source>
</evidence>
<keyword evidence="13" id="KW-1185">Reference proteome</keyword>
<dbReference type="InterPro" id="IPR004167">
    <property type="entry name" value="PSBD"/>
</dbReference>
<dbReference type="KEGG" id="kbs:EPA93_39150"/>
<keyword evidence="4 8" id="KW-0450">Lipoyl</keyword>
<dbReference type="PROSITE" id="PS51826">
    <property type="entry name" value="PSBD"/>
    <property type="match status" value="1"/>
</dbReference>
<dbReference type="AlphaFoldDB" id="A0A4P6K0T2"/>
<protein>
    <recommendedName>
        <fullName evidence="8">Acetyltransferase component of pyruvate dehydrogenase complex</fullName>
        <ecNumber evidence="8">2.3.1.12</ecNumber>
    </recommendedName>
</protein>
<dbReference type="InterPro" id="IPR000089">
    <property type="entry name" value="Biotin_lipoyl"/>
</dbReference>
<evidence type="ECO:0000256" key="4">
    <source>
        <dbReference type="ARBA" id="ARBA00022823"/>
    </source>
</evidence>
<feature type="region of interest" description="Disordered" evidence="9">
    <location>
        <begin position="79"/>
        <end position="144"/>
    </location>
</feature>
<comment type="catalytic activity">
    <reaction evidence="7 8">
        <text>N(6)-[(R)-dihydrolipoyl]-L-lysyl-[protein] + acetyl-CoA = N(6)-[(R)-S(8)-acetyldihydrolipoyl]-L-lysyl-[protein] + CoA</text>
        <dbReference type="Rhea" id="RHEA:17017"/>
        <dbReference type="Rhea" id="RHEA-COMP:10475"/>
        <dbReference type="Rhea" id="RHEA-COMP:10478"/>
        <dbReference type="ChEBI" id="CHEBI:57287"/>
        <dbReference type="ChEBI" id="CHEBI:57288"/>
        <dbReference type="ChEBI" id="CHEBI:83100"/>
        <dbReference type="ChEBI" id="CHEBI:83111"/>
        <dbReference type="EC" id="2.3.1.12"/>
    </reaction>
</comment>
<dbReference type="SUPFAM" id="SSF51230">
    <property type="entry name" value="Single hybrid motif"/>
    <property type="match status" value="1"/>
</dbReference>
<dbReference type="SUPFAM" id="SSF47005">
    <property type="entry name" value="Peripheral subunit-binding domain of 2-oxo acid dehydrogenase complex"/>
    <property type="match status" value="1"/>
</dbReference>
<keyword evidence="5 8" id="KW-0012">Acyltransferase</keyword>
<feature type="compositionally biased region" description="Low complexity" evidence="9">
    <location>
        <begin position="194"/>
        <end position="207"/>
    </location>
</feature>
<evidence type="ECO:0000256" key="3">
    <source>
        <dbReference type="ARBA" id="ARBA00022679"/>
    </source>
</evidence>
<dbReference type="OrthoDB" id="9805770at2"/>
<dbReference type="RefSeq" id="WP_129892730.1">
    <property type="nucleotide sequence ID" value="NZ_CP035758.1"/>
</dbReference>
<sequence length="437" mass="47451">MPEITMPRLSDTMQEGTITRWLKKAGDEIKKGDILAEIETDKANMEVESYDNGVLQQILVQEGETAPIGQPIALLSSGKGSEAVTQPQQARAASESKPREAKPATTTADEQAPEAPPSPQYPQGSQPVGEGMTLSTNGTTERLKVSPLARRIAEEHGIDLRQIHGTGPGGRIVRDDLEDYLQQQRTVPTPTPQPQTVAAPSAPAVSQPEEEELRTLTSMQKTIARRLSESKQTIPHFYVSGEIDMTDMLSMRQMLNSNAGEEGVKVSVNDLIVKACALALEKFPEVNSSFRDGQFVLHKHINIGIAIDIPNGLVVPVIRDANIKGVRTIAREAKALIEKARTNKLTTTDLSGGTFSISNLGMMDVTDFAAIINPPEVAILAISTTRKTFVPVDGQPVIRNIMPMTISADHRVLYGATAARFLQEVKRLLQNPYALLG</sequence>
<evidence type="ECO:0000256" key="2">
    <source>
        <dbReference type="ARBA" id="ARBA00011484"/>
    </source>
</evidence>
<accession>A0A4P6K0T2</accession>